<feature type="domain" description="Tripartite ATP-independent periplasmic transporters DctQ component" evidence="10">
    <location>
        <begin position="20"/>
        <end position="148"/>
    </location>
</feature>
<dbReference type="GO" id="GO:0005886">
    <property type="term" value="C:plasma membrane"/>
    <property type="evidence" value="ECO:0007669"/>
    <property type="project" value="UniProtKB-SubCell"/>
</dbReference>
<evidence type="ECO:0000313" key="14">
    <source>
        <dbReference type="Proteomes" id="UP001277471"/>
    </source>
</evidence>
<keyword evidence="6 9" id="KW-1133">Transmembrane helix</keyword>
<evidence type="ECO:0000313" key="11">
    <source>
        <dbReference type="EMBL" id="MDX5955307.1"/>
    </source>
</evidence>
<dbReference type="Proteomes" id="UP001277471">
    <property type="component" value="Unassembled WGS sequence"/>
</dbReference>
<evidence type="ECO:0000256" key="7">
    <source>
        <dbReference type="ARBA" id="ARBA00023136"/>
    </source>
</evidence>
<comment type="similarity">
    <text evidence="8 9">Belongs to the TRAP transporter small permease family.</text>
</comment>
<reference evidence="11 14" key="2">
    <citation type="submission" date="2023-11" db="EMBL/GenBank/DDBJ databases">
        <title>MicrobeMod: A computational toolkit for identifying prokaryotic methylation and restriction-modification with nanopore sequencing.</title>
        <authorList>
            <person name="Crits-Christoph A."/>
            <person name="Kang S.C."/>
            <person name="Lee H."/>
            <person name="Ostrov N."/>
        </authorList>
    </citation>
    <scope>NUCLEOTIDE SEQUENCE [LARGE SCALE GENOMIC DNA]</scope>
    <source>
        <strain evidence="11 14">ATCC 29145</strain>
    </source>
</reference>
<sequence length="172" mass="18628">MSSLFHKGEAALAMLLLAAIVLLVFAAGVMRWFGHPLVWSVDVAQLLFVWVAFLGADMALRKRAHIGIDYLVKRLPNSSRAVLDVVLGVLVLAFLLTMTVMGYRLTMLNLERQFGDSGISYAFVTSAVPVGCLLLAVTLTGQILDTLRGLRSHPKPVFAPAPKAGDIEEVVP</sequence>
<keyword evidence="14" id="KW-1185">Reference proteome</keyword>
<gene>
    <name evidence="12" type="ORF">D3868_23510</name>
    <name evidence="11" type="ORF">SIM66_29485</name>
</gene>
<dbReference type="RefSeq" id="WP_035680107.1">
    <property type="nucleotide sequence ID" value="NZ_CP012916.1"/>
</dbReference>
<dbReference type="GO" id="GO:0022857">
    <property type="term" value="F:transmembrane transporter activity"/>
    <property type="evidence" value="ECO:0007669"/>
    <property type="project" value="UniProtKB-UniRule"/>
</dbReference>
<dbReference type="InterPro" id="IPR007387">
    <property type="entry name" value="TRAP_DctQ"/>
</dbReference>
<protein>
    <recommendedName>
        <fullName evidence="9">TRAP transporter small permease protein</fullName>
    </recommendedName>
</protein>
<keyword evidence="7 9" id="KW-0472">Membrane</keyword>
<evidence type="ECO:0000256" key="4">
    <source>
        <dbReference type="ARBA" id="ARBA00022519"/>
    </source>
</evidence>
<reference evidence="12 13" key="1">
    <citation type="submission" date="2018-09" db="EMBL/GenBank/DDBJ databases">
        <title>Whole genome based analysis of evolution and adaptive divergence in Indian and Brazilian strains of Azospirillum brasilense.</title>
        <authorList>
            <person name="Singh C."/>
            <person name="Tripathi A.K."/>
        </authorList>
    </citation>
    <scope>NUCLEOTIDE SEQUENCE [LARGE SCALE GENOMIC DNA]</scope>
    <source>
        <strain evidence="12 13">MTCC4038</strain>
        <plasmid evidence="12 13">p2</plasmid>
    </source>
</reference>
<keyword evidence="3" id="KW-1003">Cell membrane</keyword>
<evidence type="ECO:0000256" key="6">
    <source>
        <dbReference type="ARBA" id="ARBA00022989"/>
    </source>
</evidence>
<evidence type="ECO:0000256" key="9">
    <source>
        <dbReference type="RuleBase" id="RU369079"/>
    </source>
</evidence>
<evidence type="ECO:0000256" key="3">
    <source>
        <dbReference type="ARBA" id="ARBA00022475"/>
    </source>
</evidence>
<accession>A0A0P0ERA2</accession>
<keyword evidence="12" id="KW-0614">Plasmid</keyword>
<name>A0A0P0ERA2_AZOBR</name>
<keyword evidence="2 9" id="KW-0813">Transport</keyword>
<keyword evidence="4 9" id="KW-0997">Cell inner membrane</keyword>
<dbReference type="GeneID" id="56450907"/>
<organism evidence="12 13">
    <name type="scientific">Azospirillum brasilense</name>
    <dbReference type="NCBI Taxonomy" id="192"/>
    <lineage>
        <taxon>Bacteria</taxon>
        <taxon>Pseudomonadati</taxon>
        <taxon>Pseudomonadota</taxon>
        <taxon>Alphaproteobacteria</taxon>
        <taxon>Rhodospirillales</taxon>
        <taxon>Azospirillaceae</taxon>
        <taxon>Azospirillum</taxon>
    </lineage>
</organism>
<proteinExistence type="inferred from homology"/>
<feature type="transmembrane region" description="Helical" evidence="9">
    <location>
        <begin position="12"/>
        <end position="33"/>
    </location>
</feature>
<evidence type="ECO:0000256" key="5">
    <source>
        <dbReference type="ARBA" id="ARBA00022692"/>
    </source>
</evidence>
<keyword evidence="5 9" id="KW-0812">Transmembrane</keyword>
<dbReference type="InterPro" id="IPR055348">
    <property type="entry name" value="DctQ"/>
</dbReference>
<dbReference type="EMBL" id="CP032341">
    <property type="protein sequence ID" value="QCO12021.1"/>
    <property type="molecule type" value="Genomic_DNA"/>
</dbReference>
<dbReference type="Pfam" id="PF04290">
    <property type="entry name" value="DctQ"/>
    <property type="match status" value="1"/>
</dbReference>
<dbReference type="Proteomes" id="UP000298774">
    <property type="component" value="Plasmid p2"/>
</dbReference>
<comment type="subcellular location">
    <subcellularLocation>
        <location evidence="1 9">Cell inner membrane</location>
        <topology evidence="1 9">Multi-pass membrane protein</topology>
    </subcellularLocation>
</comment>
<dbReference type="GO" id="GO:0015740">
    <property type="term" value="P:C4-dicarboxylate transport"/>
    <property type="evidence" value="ECO:0007669"/>
    <property type="project" value="TreeGrafter"/>
</dbReference>
<evidence type="ECO:0000259" key="10">
    <source>
        <dbReference type="Pfam" id="PF04290"/>
    </source>
</evidence>
<evidence type="ECO:0000256" key="1">
    <source>
        <dbReference type="ARBA" id="ARBA00004429"/>
    </source>
</evidence>
<evidence type="ECO:0000313" key="13">
    <source>
        <dbReference type="Proteomes" id="UP000298774"/>
    </source>
</evidence>
<feature type="transmembrane region" description="Helical" evidence="9">
    <location>
        <begin position="39"/>
        <end position="60"/>
    </location>
</feature>
<feature type="transmembrane region" description="Helical" evidence="9">
    <location>
        <begin position="121"/>
        <end position="144"/>
    </location>
</feature>
<evidence type="ECO:0000256" key="2">
    <source>
        <dbReference type="ARBA" id="ARBA00022448"/>
    </source>
</evidence>
<evidence type="ECO:0000256" key="8">
    <source>
        <dbReference type="ARBA" id="ARBA00038436"/>
    </source>
</evidence>
<evidence type="ECO:0000313" key="12">
    <source>
        <dbReference type="EMBL" id="QCO12021.1"/>
    </source>
</evidence>
<feature type="transmembrane region" description="Helical" evidence="9">
    <location>
        <begin position="81"/>
        <end position="101"/>
    </location>
</feature>
<comment type="subunit">
    <text evidence="9">The complex comprises the extracytoplasmic solute receptor protein and the two transmembrane proteins.</text>
</comment>
<dbReference type="PANTHER" id="PTHR35011:SF5">
    <property type="entry name" value="SIALIC ACID TRAP TRANSPORTER SMALL PERMEASE PROTEIN SIAQ"/>
    <property type="match status" value="1"/>
</dbReference>
<dbReference type="KEGG" id="abf:AMK58_24385"/>
<comment type="function">
    <text evidence="9">Part of the tripartite ATP-independent periplasmic (TRAP) transport system.</text>
</comment>
<dbReference type="PANTHER" id="PTHR35011">
    <property type="entry name" value="2,3-DIKETO-L-GULONATE TRAP TRANSPORTER SMALL PERMEASE PROTEIN YIAM"/>
    <property type="match status" value="1"/>
</dbReference>
<dbReference type="EMBL" id="JAWXYC010000005">
    <property type="protein sequence ID" value="MDX5955307.1"/>
    <property type="molecule type" value="Genomic_DNA"/>
</dbReference>
<dbReference type="AlphaFoldDB" id="A0A0P0ERA2"/>
<geneLocation type="plasmid" evidence="12 13">
    <name>p2</name>
</geneLocation>